<dbReference type="InParanoid" id="A0A1X7TS96"/>
<name>A0A1X7TS96_AMPQE</name>
<evidence type="ECO:0000256" key="1">
    <source>
        <dbReference type="SAM" id="Phobius"/>
    </source>
</evidence>
<reference evidence="3" key="1">
    <citation type="submission" date="2017-05" db="UniProtKB">
        <authorList>
            <consortium name="EnsemblMetazoa"/>
        </authorList>
    </citation>
    <scope>IDENTIFICATION</scope>
</reference>
<feature type="transmembrane region" description="Helical" evidence="1">
    <location>
        <begin position="41"/>
        <end position="70"/>
    </location>
</feature>
<keyword evidence="2" id="KW-0732">Signal</keyword>
<sequence>MGAWYRSNTLVMILLLSLLIATVSSQNSTSSGPSGFEVAFAIVGGLFGVIIIVAAFLLILLGICVFFGLVPFNKFFCCYD</sequence>
<proteinExistence type="predicted"/>
<feature type="signal peptide" evidence="2">
    <location>
        <begin position="1"/>
        <end position="25"/>
    </location>
</feature>
<keyword evidence="1" id="KW-0812">Transmembrane</keyword>
<dbReference type="AlphaFoldDB" id="A0A1X7TS96"/>
<evidence type="ECO:0000313" key="3">
    <source>
        <dbReference type="EnsemblMetazoa" id="Aqu2.1.17721_001"/>
    </source>
</evidence>
<protein>
    <submittedName>
        <fullName evidence="3">Uncharacterized protein</fullName>
    </submittedName>
</protein>
<dbReference type="EnsemblMetazoa" id="Aqu2.1.17721_001">
    <property type="protein sequence ID" value="Aqu2.1.17721_001"/>
    <property type="gene ID" value="Aqu2.1.17721"/>
</dbReference>
<accession>A0A1X7TS96</accession>
<keyword evidence="1" id="KW-0472">Membrane</keyword>
<evidence type="ECO:0000256" key="2">
    <source>
        <dbReference type="SAM" id="SignalP"/>
    </source>
</evidence>
<feature type="chain" id="PRO_5010878474" evidence="2">
    <location>
        <begin position="26"/>
        <end position="80"/>
    </location>
</feature>
<keyword evidence="1" id="KW-1133">Transmembrane helix</keyword>
<organism evidence="3">
    <name type="scientific">Amphimedon queenslandica</name>
    <name type="common">Sponge</name>
    <dbReference type="NCBI Taxonomy" id="400682"/>
    <lineage>
        <taxon>Eukaryota</taxon>
        <taxon>Metazoa</taxon>
        <taxon>Porifera</taxon>
        <taxon>Demospongiae</taxon>
        <taxon>Heteroscleromorpha</taxon>
        <taxon>Haplosclerida</taxon>
        <taxon>Niphatidae</taxon>
        <taxon>Amphimedon</taxon>
    </lineage>
</organism>